<evidence type="ECO:0000259" key="1">
    <source>
        <dbReference type="PROSITE" id="PS51186"/>
    </source>
</evidence>
<keyword evidence="3" id="KW-1185">Reference proteome</keyword>
<feature type="domain" description="N-acetyltransferase" evidence="1">
    <location>
        <begin position="2"/>
        <end position="147"/>
    </location>
</feature>
<protein>
    <submittedName>
        <fullName evidence="2">GNAT family N-acetyltransferase</fullName>
    </submittedName>
</protein>
<dbReference type="PROSITE" id="PS51186">
    <property type="entry name" value="GNAT"/>
    <property type="match status" value="1"/>
</dbReference>
<dbReference type="InterPro" id="IPR016181">
    <property type="entry name" value="Acyl_CoA_acyltransferase"/>
</dbReference>
<name>A0ABR8T0K8_9BACL</name>
<dbReference type="CDD" id="cd04301">
    <property type="entry name" value="NAT_SF"/>
    <property type="match status" value="1"/>
</dbReference>
<gene>
    <name evidence="2" type="ORF">H9647_14185</name>
</gene>
<dbReference type="PANTHER" id="PTHR43792:SF16">
    <property type="entry name" value="N-ACETYLTRANSFERASE DOMAIN-CONTAINING PROTEIN"/>
    <property type="match status" value="1"/>
</dbReference>
<proteinExistence type="predicted"/>
<dbReference type="Pfam" id="PF00583">
    <property type="entry name" value="Acetyltransf_1"/>
    <property type="match status" value="1"/>
</dbReference>
<dbReference type="SUPFAM" id="SSF55729">
    <property type="entry name" value="Acyl-CoA N-acyltransferases (Nat)"/>
    <property type="match status" value="1"/>
</dbReference>
<evidence type="ECO:0000313" key="2">
    <source>
        <dbReference type="EMBL" id="MBD7969222.1"/>
    </source>
</evidence>
<dbReference type="PANTHER" id="PTHR43792">
    <property type="entry name" value="GNAT FAMILY, PUTATIVE (AFU_ORTHOLOGUE AFUA_3G00765)-RELATED-RELATED"/>
    <property type="match status" value="1"/>
</dbReference>
<dbReference type="InterPro" id="IPR051531">
    <property type="entry name" value="N-acetyltransferase"/>
</dbReference>
<dbReference type="RefSeq" id="WP_191801020.1">
    <property type="nucleotide sequence ID" value="NZ_JACSQL010000006.1"/>
</dbReference>
<reference evidence="2 3" key="1">
    <citation type="submission" date="2020-08" db="EMBL/GenBank/DDBJ databases">
        <title>A Genomic Blueprint of the Chicken Gut Microbiome.</title>
        <authorList>
            <person name="Gilroy R."/>
            <person name="Ravi A."/>
            <person name="Getino M."/>
            <person name="Pursley I."/>
            <person name="Horton D.L."/>
            <person name="Alikhan N.-F."/>
            <person name="Baker D."/>
            <person name="Gharbi K."/>
            <person name="Hall N."/>
            <person name="Watson M."/>
            <person name="Adriaenssens E.M."/>
            <person name="Foster-Nyarko E."/>
            <person name="Jarju S."/>
            <person name="Secka A."/>
            <person name="Antonio M."/>
            <person name="Oren A."/>
            <person name="Chaudhuri R."/>
            <person name="La Ragione R.M."/>
            <person name="Hildebrand F."/>
            <person name="Pallen M.J."/>
        </authorList>
    </citation>
    <scope>NUCLEOTIDE SEQUENCE [LARGE SCALE GENOMIC DNA]</scope>
    <source>
        <strain evidence="2 3">Sa2BVA9</strain>
    </source>
</reference>
<evidence type="ECO:0000313" key="3">
    <source>
        <dbReference type="Proteomes" id="UP000608071"/>
    </source>
</evidence>
<dbReference type="EMBL" id="JACSQL010000006">
    <property type="protein sequence ID" value="MBD7969222.1"/>
    <property type="molecule type" value="Genomic_DNA"/>
</dbReference>
<dbReference type="InterPro" id="IPR000182">
    <property type="entry name" value="GNAT_dom"/>
</dbReference>
<dbReference type="Proteomes" id="UP000608071">
    <property type="component" value="Unassembled WGS sequence"/>
</dbReference>
<comment type="caution">
    <text evidence="2">The sequence shown here is derived from an EMBL/GenBank/DDBJ whole genome shotgun (WGS) entry which is preliminary data.</text>
</comment>
<organism evidence="2 3">
    <name type="scientific">Paenibacillus gallinarum</name>
    <dbReference type="NCBI Taxonomy" id="2762232"/>
    <lineage>
        <taxon>Bacteria</taxon>
        <taxon>Bacillati</taxon>
        <taxon>Bacillota</taxon>
        <taxon>Bacilli</taxon>
        <taxon>Bacillales</taxon>
        <taxon>Paenibacillaceae</taxon>
        <taxon>Paenibacillus</taxon>
    </lineage>
</organism>
<accession>A0ABR8T0K8</accession>
<sequence>MIQLKQIGKENIDECLALKVRKNQKDWVRSVSYALSLAYVHGEAAVPFAIYDDDKIIGFVMLRNNRECNNFLLWQFMIDERFQSKGYGKAALKSVIEWIKSTTNCHEIVVSYYKGNEVAGKLYRDFGFKEMNDNVNEYKEIDLILQW</sequence>
<dbReference type="Gene3D" id="3.40.630.30">
    <property type="match status" value="1"/>
</dbReference>